<keyword evidence="4" id="KW-0143">Chaperone</keyword>
<proteinExistence type="inferred from homology"/>
<name>A0A382BEQ3_9ZZZZ</name>
<dbReference type="NCBIfam" id="TIGR02273">
    <property type="entry name" value="16S_RimM"/>
    <property type="match status" value="1"/>
</dbReference>
<evidence type="ECO:0000259" key="5">
    <source>
        <dbReference type="Pfam" id="PF01782"/>
    </source>
</evidence>
<evidence type="ECO:0000256" key="1">
    <source>
        <dbReference type="ARBA" id="ARBA00022490"/>
    </source>
</evidence>
<evidence type="ECO:0000256" key="2">
    <source>
        <dbReference type="ARBA" id="ARBA00022517"/>
    </source>
</evidence>
<evidence type="ECO:0000313" key="7">
    <source>
        <dbReference type="EMBL" id="SVB12296.1"/>
    </source>
</evidence>
<evidence type="ECO:0000256" key="3">
    <source>
        <dbReference type="ARBA" id="ARBA00022552"/>
    </source>
</evidence>
<dbReference type="InterPro" id="IPR002676">
    <property type="entry name" value="RimM_N"/>
</dbReference>
<evidence type="ECO:0000256" key="4">
    <source>
        <dbReference type="ARBA" id="ARBA00023186"/>
    </source>
</evidence>
<dbReference type="Pfam" id="PF01782">
    <property type="entry name" value="RimM"/>
    <property type="match status" value="1"/>
</dbReference>
<dbReference type="Gene3D" id="2.40.30.60">
    <property type="entry name" value="RimM"/>
    <property type="match status" value="1"/>
</dbReference>
<dbReference type="GO" id="GO:0006364">
    <property type="term" value="P:rRNA processing"/>
    <property type="evidence" value="ECO:0007669"/>
    <property type="project" value="UniProtKB-KW"/>
</dbReference>
<protein>
    <recommendedName>
        <fullName evidence="8">RimM N-terminal domain-containing protein</fullName>
    </recommendedName>
</protein>
<accession>A0A382BEQ3</accession>
<dbReference type="PANTHER" id="PTHR33692:SF1">
    <property type="entry name" value="RIBOSOME MATURATION FACTOR RIMM"/>
    <property type="match status" value="1"/>
</dbReference>
<dbReference type="Gene3D" id="2.30.30.240">
    <property type="entry name" value="PRC-barrel domain"/>
    <property type="match status" value="1"/>
</dbReference>
<reference evidence="7" key="1">
    <citation type="submission" date="2018-05" db="EMBL/GenBank/DDBJ databases">
        <authorList>
            <person name="Lanie J.A."/>
            <person name="Ng W.-L."/>
            <person name="Kazmierczak K.M."/>
            <person name="Andrzejewski T.M."/>
            <person name="Davidsen T.M."/>
            <person name="Wayne K.J."/>
            <person name="Tettelin H."/>
            <person name="Glass J.I."/>
            <person name="Rusch D."/>
            <person name="Podicherti R."/>
            <person name="Tsui H.-C.T."/>
            <person name="Winkler M.E."/>
        </authorList>
    </citation>
    <scope>NUCLEOTIDE SEQUENCE</scope>
</reference>
<evidence type="ECO:0000259" key="6">
    <source>
        <dbReference type="Pfam" id="PF24986"/>
    </source>
</evidence>
<dbReference type="InterPro" id="IPR009000">
    <property type="entry name" value="Transl_B-barrel_sf"/>
</dbReference>
<dbReference type="InterPro" id="IPR036976">
    <property type="entry name" value="RimM_N_sf"/>
</dbReference>
<dbReference type="SUPFAM" id="SSF50447">
    <property type="entry name" value="Translation proteins"/>
    <property type="match status" value="1"/>
</dbReference>
<sequence length="168" mass="19257">MKSDKKIHVGKITGAHGIKGWLKIVSFTSPPENIIQYSSWIIHKVGKEQVYTVVEGKQNNNKIIVKLRNIDDRTQAEKLKNSEIQIMRIELPNLGDQKYYWSDLEELKVINIDQESIGIVDSLFETGANDVLVVKGKNNKRILIPFVLGEIIKEVNIDLEYIKVDWSI</sequence>
<dbReference type="InterPro" id="IPR011961">
    <property type="entry name" value="RimM"/>
</dbReference>
<keyword evidence="1" id="KW-0963">Cytoplasm</keyword>
<feature type="domain" description="Ribosome maturation factor RimM PRC barrel" evidence="6">
    <location>
        <begin position="101"/>
        <end position="166"/>
    </location>
</feature>
<evidence type="ECO:0008006" key="8">
    <source>
        <dbReference type="Google" id="ProtNLM"/>
    </source>
</evidence>
<dbReference type="HAMAP" id="MF_00014">
    <property type="entry name" value="Ribosome_mat_RimM"/>
    <property type="match status" value="1"/>
</dbReference>
<keyword evidence="3" id="KW-0698">rRNA processing</keyword>
<organism evidence="7">
    <name type="scientific">marine metagenome</name>
    <dbReference type="NCBI Taxonomy" id="408172"/>
    <lineage>
        <taxon>unclassified sequences</taxon>
        <taxon>metagenomes</taxon>
        <taxon>ecological metagenomes</taxon>
    </lineage>
</organism>
<dbReference type="GO" id="GO:0043022">
    <property type="term" value="F:ribosome binding"/>
    <property type="evidence" value="ECO:0007669"/>
    <property type="project" value="InterPro"/>
</dbReference>
<gene>
    <name evidence="7" type="ORF">METZ01_LOCUS165150</name>
</gene>
<dbReference type="Pfam" id="PF24986">
    <property type="entry name" value="PRC_RimM"/>
    <property type="match status" value="1"/>
</dbReference>
<dbReference type="GO" id="GO:0005840">
    <property type="term" value="C:ribosome"/>
    <property type="evidence" value="ECO:0007669"/>
    <property type="project" value="InterPro"/>
</dbReference>
<dbReference type="InterPro" id="IPR056792">
    <property type="entry name" value="PRC_RimM"/>
</dbReference>
<dbReference type="AlphaFoldDB" id="A0A382BEQ3"/>
<dbReference type="PANTHER" id="PTHR33692">
    <property type="entry name" value="RIBOSOME MATURATION FACTOR RIMM"/>
    <property type="match status" value="1"/>
</dbReference>
<dbReference type="EMBL" id="UINC01029489">
    <property type="protein sequence ID" value="SVB12296.1"/>
    <property type="molecule type" value="Genomic_DNA"/>
</dbReference>
<feature type="domain" description="RimM N-terminal" evidence="5">
    <location>
        <begin position="9"/>
        <end position="88"/>
    </location>
</feature>
<keyword evidence="2" id="KW-0690">Ribosome biogenesis</keyword>
<dbReference type="SUPFAM" id="SSF50346">
    <property type="entry name" value="PRC-barrel domain"/>
    <property type="match status" value="1"/>
</dbReference>
<dbReference type="InterPro" id="IPR011033">
    <property type="entry name" value="PRC_barrel-like_sf"/>
</dbReference>